<evidence type="ECO:0000313" key="4">
    <source>
        <dbReference type="EMBL" id="ADI22852.1"/>
    </source>
</evidence>
<dbReference type="AlphaFoldDB" id="E7C5X8"/>
<feature type="domain" description="MobA-like NTP transferase" evidence="3">
    <location>
        <begin position="4"/>
        <end position="125"/>
    </location>
</feature>
<accession>E7C5X8</accession>
<dbReference type="InterPro" id="IPR025877">
    <property type="entry name" value="MobA-like_NTP_Trfase"/>
</dbReference>
<keyword evidence="1 4" id="KW-0808">Transferase</keyword>
<dbReference type="InterPro" id="IPR029044">
    <property type="entry name" value="Nucleotide-diphossugar_trans"/>
</dbReference>
<evidence type="ECO:0000256" key="1">
    <source>
        <dbReference type="ARBA" id="ARBA00022679"/>
    </source>
</evidence>
<sequence>MRPIIIGAGRGSRLNALTQQQPKCYAPVGDKRILDWLLEALQDAGLEAPVFVGGYQIDLIRTDYPQLQFCHNEAWPHNNILASLFYAEDHMRDGFVCSYADILFRGGVVQRALDHPGDMVLCVDSDWRQRYADRSQHPEEDAEKVIADGDKVLRIDRAIPAAEASGEYIGVAKFSAAAVSWLRSHHDRIKEMFAGRIWRDETPFEKSYLIHLFQEMIEQGLEFYMVTTNGEYMEIDTEEDYALANAGWPTRFVRPGPHVDG</sequence>
<organism evidence="4">
    <name type="scientific">uncultured nuHF2 cluster bacterium HF0500_31B05</name>
    <dbReference type="NCBI Taxonomy" id="723589"/>
    <lineage>
        <taxon>Bacteria</taxon>
        <taxon>environmental samples</taxon>
    </lineage>
</organism>
<proteinExistence type="predicted"/>
<dbReference type="PANTHER" id="PTHR43584:SF8">
    <property type="entry name" value="N-ACETYLMURAMATE ALPHA-1-PHOSPHATE URIDYLYLTRANSFERASE"/>
    <property type="match status" value="1"/>
</dbReference>
<dbReference type="InterPro" id="IPR050065">
    <property type="entry name" value="GlmU-like"/>
</dbReference>
<name>E7C5X8_9BACT</name>
<dbReference type="EMBL" id="GU567998">
    <property type="protein sequence ID" value="ADI22852.1"/>
    <property type="molecule type" value="Genomic_DNA"/>
</dbReference>
<dbReference type="PANTHER" id="PTHR43584">
    <property type="entry name" value="NUCLEOTIDYL TRANSFERASE"/>
    <property type="match status" value="1"/>
</dbReference>
<dbReference type="Pfam" id="PF12804">
    <property type="entry name" value="NTP_transf_3"/>
    <property type="match status" value="1"/>
</dbReference>
<protein>
    <submittedName>
        <fullName evidence="4">Predicted sugar nucleotidyltransferases</fullName>
    </submittedName>
</protein>
<dbReference type="Gene3D" id="3.90.550.10">
    <property type="entry name" value="Spore Coat Polysaccharide Biosynthesis Protein SpsA, Chain A"/>
    <property type="match status" value="1"/>
</dbReference>
<reference evidence="4" key="1">
    <citation type="submission" date="2010-01" db="EMBL/GenBank/DDBJ databases">
        <title>Genome fragments of uncultured bacteria from the North Pacific subtropical Gyre.</title>
        <authorList>
            <person name="Pham V.D."/>
            <person name="Delong E.F."/>
        </authorList>
    </citation>
    <scope>NUCLEOTIDE SEQUENCE</scope>
</reference>
<dbReference type="GO" id="GO:0016779">
    <property type="term" value="F:nucleotidyltransferase activity"/>
    <property type="evidence" value="ECO:0007669"/>
    <property type="project" value="UniProtKB-KW"/>
</dbReference>
<dbReference type="CDD" id="cd02523">
    <property type="entry name" value="PC_cytidylyltransferase"/>
    <property type="match status" value="1"/>
</dbReference>
<evidence type="ECO:0000259" key="3">
    <source>
        <dbReference type="Pfam" id="PF12804"/>
    </source>
</evidence>
<evidence type="ECO:0000256" key="2">
    <source>
        <dbReference type="ARBA" id="ARBA00022695"/>
    </source>
</evidence>
<keyword evidence="2" id="KW-0548">Nucleotidyltransferase</keyword>
<dbReference type="SUPFAM" id="SSF53448">
    <property type="entry name" value="Nucleotide-diphospho-sugar transferases"/>
    <property type="match status" value="1"/>
</dbReference>